<organism evidence="5 6">
    <name type="scientific">Treponema bryantii</name>
    <dbReference type="NCBI Taxonomy" id="163"/>
    <lineage>
        <taxon>Bacteria</taxon>
        <taxon>Pseudomonadati</taxon>
        <taxon>Spirochaetota</taxon>
        <taxon>Spirochaetia</taxon>
        <taxon>Spirochaetales</taxon>
        <taxon>Treponemataceae</taxon>
        <taxon>Treponema</taxon>
    </lineage>
</organism>
<gene>
    <name evidence="5" type="ORF">SAMN04487977_101137</name>
</gene>
<evidence type="ECO:0000256" key="4">
    <source>
        <dbReference type="SAM" id="SignalP"/>
    </source>
</evidence>
<evidence type="ECO:0000256" key="3">
    <source>
        <dbReference type="ARBA" id="ARBA00022801"/>
    </source>
</evidence>
<evidence type="ECO:0000256" key="2">
    <source>
        <dbReference type="ARBA" id="ARBA00022670"/>
    </source>
</evidence>
<sequence>MKNLKRKLFCLAAMAILSCSVWAQSIREYVCVVHGNLSSENKTFLTDLKDSLERNGYTYYSKYIGSFLEGTFGSGFIWYASDGTPYVVTNRHVAGNYETVNLSFENEDGSVSEFKEMKVVFSDDDIDIALISLPSTFKRPGLQFTSAKINDGDDVFSAGFPGLAGKPSWQLGKGVVSNSSARIKELIDPEISSVIQHTAQIDGGNSGGPLLIKDSSSKAGYKVCGVNTWSAAARQNTNFSIPAAAVEKTVKSKIIQKKTVTFDEHSVAFIKACSENDEFTSLMPYISNSMVSSYGEKALKDVLAKAPTDVRSYVSYVFESNPLIGLRCSLAYVVWSKIHSDSERIDLKETSDEATGKKVIFNRGDSTFESFWIEDQGSWRLSDFEGVTKDKKLSNKEKARNQSDSIFSIEEPYFMSVSGGYFRNITESSNSFMFDFKYRFNFVSVGFTVMKDTLTMEKEYNLYPESDKNSIYDLGLVAGLQLPLKIDRVIIMPLVEGQAGMIYKSGSSQYNLAPFFYGIGGGIEFAYCTDFGFSPFLGAKYMANTYFKRTSGYDDNIKYSTGNFAIYAGVKFFER</sequence>
<keyword evidence="3" id="KW-0378">Hydrolase</keyword>
<dbReference type="PANTHER" id="PTHR43343:SF3">
    <property type="entry name" value="PROTEASE DO-LIKE 8, CHLOROPLASTIC"/>
    <property type="match status" value="1"/>
</dbReference>
<dbReference type="Proteomes" id="UP000182360">
    <property type="component" value="Unassembled WGS sequence"/>
</dbReference>
<dbReference type="SUPFAM" id="SSF50494">
    <property type="entry name" value="Trypsin-like serine proteases"/>
    <property type="match status" value="1"/>
</dbReference>
<dbReference type="InterPro" id="IPR043504">
    <property type="entry name" value="Peptidase_S1_PA_chymotrypsin"/>
</dbReference>
<name>A0A1H8ZYD4_9SPIR</name>
<dbReference type="PRINTS" id="PR00834">
    <property type="entry name" value="PROTEASES2C"/>
</dbReference>
<dbReference type="Gene3D" id="2.40.10.10">
    <property type="entry name" value="Trypsin-like serine proteases"/>
    <property type="match status" value="2"/>
</dbReference>
<evidence type="ECO:0000256" key="1">
    <source>
        <dbReference type="ARBA" id="ARBA00010541"/>
    </source>
</evidence>
<dbReference type="GO" id="GO:0004252">
    <property type="term" value="F:serine-type endopeptidase activity"/>
    <property type="evidence" value="ECO:0007669"/>
    <property type="project" value="InterPro"/>
</dbReference>
<dbReference type="GO" id="GO:0006508">
    <property type="term" value="P:proteolysis"/>
    <property type="evidence" value="ECO:0007669"/>
    <property type="project" value="UniProtKB-KW"/>
</dbReference>
<dbReference type="EMBL" id="FOFU01000001">
    <property type="protein sequence ID" value="SEP69404.1"/>
    <property type="molecule type" value="Genomic_DNA"/>
</dbReference>
<keyword evidence="6" id="KW-1185">Reference proteome</keyword>
<dbReference type="RefSeq" id="WP_074639959.1">
    <property type="nucleotide sequence ID" value="NZ_FOFU01000001.1"/>
</dbReference>
<keyword evidence="2 5" id="KW-0645">Protease</keyword>
<dbReference type="InterPro" id="IPR009003">
    <property type="entry name" value="Peptidase_S1_PA"/>
</dbReference>
<dbReference type="InterPro" id="IPR051201">
    <property type="entry name" value="Chloro_Bact_Ser_Proteases"/>
</dbReference>
<dbReference type="AlphaFoldDB" id="A0A1H8ZYD4"/>
<reference evidence="5 6" key="1">
    <citation type="submission" date="2016-10" db="EMBL/GenBank/DDBJ databases">
        <authorList>
            <person name="de Groot N.N."/>
        </authorList>
    </citation>
    <scope>NUCLEOTIDE SEQUENCE [LARGE SCALE GENOMIC DNA]</scope>
    <source>
        <strain evidence="5 6">B25</strain>
    </source>
</reference>
<evidence type="ECO:0000313" key="6">
    <source>
        <dbReference type="Proteomes" id="UP000182360"/>
    </source>
</evidence>
<accession>A0A1H8ZYD4</accession>
<dbReference type="InterPro" id="IPR001940">
    <property type="entry name" value="Peptidase_S1C"/>
</dbReference>
<dbReference type="PROSITE" id="PS51257">
    <property type="entry name" value="PROKAR_LIPOPROTEIN"/>
    <property type="match status" value="1"/>
</dbReference>
<dbReference type="PANTHER" id="PTHR43343">
    <property type="entry name" value="PEPTIDASE S12"/>
    <property type="match status" value="1"/>
</dbReference>
<keyword evidence="4" id="KW-0732">Signal</keyword>
<dbReference type="Pfam" id="PF13365">
    <property type="entry name" value="Trypsin_2"/>
    <property type="match status" value="1"/>
</dbReference>
<feature type="signal peptide" evidence="4">
    <location>
        <begin position="1"/>
        <end position="23"/>
    </location>
</feature>
<proteinExistence type="inferred from homology"/>
<protein>
    <submittedName>
        <fullName evidence="5">Serine protease Do</fullName>
    </submittedName>
</protein>
<feature type="chain" id="PRO_5010314941" evidence="4">
    <location>
        <begin position="24"/>
        <end position="575"/>
    </location>
</feature>
<comment type="similarity">
    <text evidence="1">Belongs to the peptidase S1C family.</text>
</comment>
<evidence type="ECO:0000313" key="5">
    <source>
        <dbReference type="EMBL" id="SEP69404.1"/>
    </source>
</evidence>